<protein>
    <submittedName>
        <fullName evidence="5">NitT/TauT family transport system substrate-binding protein</fullName>
    </submittedName>
</protein>
<evidence type="ECO:0000256" key="1">
    <source>
        <dbReference type="ARBA" id="ARBA00004418"/>
    </source>
</evidence>
<evidence type="ECO:0000259" key="4">
    <source>
        <dbReference type="Pfam" id="PF09084"/>
    </source>
</evidence>
<dbReference type="InterPro" id="IPR015168">
    <property type="entry name" value="SsuA/THI5"/>
</dbReference>
<reference evidence="5 6" key="1">
    <citation type="submission" date="2019-03" db="EMBL/GenBank/DDBJ databases">
        <title>Genomic Encyclopedia of Type Strains, Phase IV (KMG-IV): sequencing the most valuable type-strain genomes for metagenomic binning, comparative biology and taxonomic classification.</title>
        <authorList>
            <person name="Goeker M."/>
        </authorList>
    </citation>
    <scope>NUCLEOTIDE SEQUENCE [LARGE SCALE GENOMIC DNA]</scope>
    <source>
        <strain evidence="5 6">DSM 9035</strain>
    </source>
</reference>
<organism evidence="5 6">
    <name type="scientific">Aquabacter spiritensis</name>
    <dbReference type="NCBI Taxonomy" id="933073"/>
    <lineage>
        <taxon>Bacteria</taxon>
        <taxon>Pseudomonadati</taxon>
        <taxon>Pseudomonadota</taxon>
        <taxon>Alphaproteobacteria</taxon>
        <taxon>Hyphomicrobiales</taxon>
        <taxon>Xanthobacteraceae</taxon>
        <taxon>Aquabacter</taxon>
    </lineage>
</organism>
<dbReference type="Pfam" id="PF09084">
    <property type="entry name" value="NMT1"/>
    <property type="match status" value="1"/>
</dbReference>
<dbReference type="EMBL" id="SMAI01000002">
    <property type="protein sequence ID" value="TCT06670.1"/>
    <property type="molecule type" value="Genomic_DNA"/>
</dbReference>
<comment type="similarity">
    <text evidence="2">Belongs to the bacterial solute-binding protein SsuA/TauA family.</text>
</comment>
<dbReference type="PANTHER" id="PTHR30024:SF47">
    <property type="entry name" value="TAURINE-BINDING PERIPLASMIC PROTEIN"/>
    <property type="match status" value="1"/>
</dbReference>
<evidence type="ECO:0000313" key="5">
    <source>
        <dbReference type="EMBL" id="TCT06670.1"/>
    </source>
</evidence>
<name>A0A4R3M0V3_9HYPH</name>
<dbReference type="GO" id="GO:0042597">
    <property type="term" value="C:periplasmic space"/>
    <property type="evidence" value="ECO:0007669"/>
    <property type="project" value="UniProtKB-SubCell"/>
</dbReference>
<dbReference type="InterPro" id="IPR006311">
    <property type="entry name" value="TAT_signal"/>
</dbReference>
<dbReference type="Gene3D" id="3.40.190.10">
    <property type="entry name" value="Periplasmic binding protein-like II"/>
    <property type="match status" value="2"/>
</dbReference>
<comment type="caution">
    <text evidence="5">The sequence shown here is derived from an EMBL/GenBank/DDBJ whole genome shotgun (WGS) entry which is preliminary data.</text>
</comment>
<dbReference type="SUPFAM" id="SSF53850">
    <property type="entry name" value="Periplasmic binding protein-like II"/>
    <property type="match status" value="1"/>
</dbReference>
<accession>A0A4R3M0V3</accession>
<dbReference type="AlphaFoldDB" id="A0A4R3M0V3"/>
<sequence>MSTEKTRAPALSASGAASSVTRRSVLVGSVAAATALAMPAIAQARTKVKLGYWPISGGLAFFSAVEEGYFAEAGIDIEAVKFAGPNQVVEAIIAGRVEGSANGTSSPTLALADAQAPGSIKLFCLNFANATYVIDHIIVPKDSTLTSVKEIAGKRYACGPGINNVTLAKAVLEGAGIAAPKVIELPVPQLLPALAAGQVDAAYVLEPTAVVGRKQNISKILETAVVSRYVFGNPQAPWFGGAASLSADFIARNPAAAKAVIGAYAKGVAYVRDKKTEANKYLKGYTAIEGDLISEVPVSGYRMYSEMTPDDWAMTQKLFDLFFAKKVVMQELNAARMAYQG</sequence>
<keyword evidence="3" id="KW-0732">Signal</keyword>
<keyword evidence="6" id="KW-1185">Reference proteome</keyword>
<dbReference type="PROSITE" id="PS51318">
    <property type="entry name" value="TAT"/>
    <property type="match status" value="1"/>
</dbReference>
<dbReference type="Proteomes" id="UP000294664">
    <property type="component" value="Unassembled WGS sequence"/>
</dbReference>
<dbReference type="OrthoDB" id="9815602at2"/>
<evidence type="ECO:0000256" key="2">
    <source>
        <dbReference type="ARBA" id="ARBA00010742"/>
    </source>
</evidence>
<evidence type="ECO:0000256" key="3">
    <source>
        <dbReference type="ARBA" id="ARBA00022729"/>
    </source>
</evidence>
<feature type="domain" description="SsuA/THI5-like" evidence="4">
    <location>
        <begin position="61"/>
        <end position="277"/>
    </location>
</feature>
<dbReference type="PANTHER" id="PTHR30024">
    <property type="entry name" value="ALIPHATIC SULFONATES-BINDING PROTEIN-RELATED"/>
    <property type="match status" value="1"/>
</dbReference>
<dbReference type="RefSeq" id="WP_132030152.1">
    <property type="nucleotide sequence ID" value="NZ_SMAI01000002.1"/>
</dbReference>
<proteinExistence type="inferred from homology"/>
<evidence type="ECO:0000313" key="6">
    <source>
        <dbReference type="Proteomes" id="UP000294664"/>
    </source>
</evidence>
<comment type="subcellular location">
    <subcellularLocation>
        <location evidence="1">Periplasm</location>
    </subcellularLocation>
</comment>
<gene>
    <name evidence="5" type="ORF">EDC64_102149</name>
</gene>